<gene>
    <name evidence="1" type="ORF">L3Q82_002264</name>
</gene>
<dbReference type="EMBL" id="CM041546">
    <property type="protein sequence ID" value="KAI3360432.1"/>
    <property type="molecule type" value="Genomic_DNA"/>
</dbReference>
<evidence type="ECO:0000313" key="2">
    <source>
        <dbReference type="Proteomes" id="UP000831701"/>
    </source>
</evidence>
<sequence>MGVRITPGGMDHSLPDWQTSVCEAGGLPGRWWWTLGDPGRTQSRSSSNGDCVEVVHTYKYLGVQLDDKLDWTANTDALCRKGQSRLYFLRRLASFNICKKLLQIFYQSVVASALLYAVVCWGGSLKKKDAARLDKLVRKAGSVVGTELDSLTSVAERRTLNRLLSITDNPSHPLHSAISRQRSSFSDRLLSLSCSTDRLRRSLLWFVPGMCSLLSLRPLMASLFQASQHASSWTGPILRRTMATLNQMHREGKPKPTPKSIGATFSRPQLKAVVLKTMIRKPKKPNSANRKCARVRLSNGKEAVAFIPGEGHNLQEHNVVLVEGGRTQDLPGVKLKVVRGKYDCAHVVKKKQ</sequence>
<reference evidence="1" key="1">
    <citation type="submission" date="2022-04" db="EMBL/GenBank/DDBJ databases">
        <title>Jade perch genome.</title>
        <authorList>
            <person name="Chao B."/>
        </authorList>
    </citation>
    <scope>NUCLEOTIDE SEQUENCE</scope>
    <source>
        <strain evidence="1">CB-2022</strain>
    </source>
</reference>
<accession>A0ACB8VXJ1</accession>
<evidence type="ECO:0000313" key="1">
    <source>
        <dbReference type="EMBL" id="KAI3360432.1"/>
    </source>
</evidence>
<dbReference type="Proteomes" id="UP000831701">
    <property type="component" value="Chromosome 16"/>
</dbReference>
<proteinExistence type="predicted"/>
<comment type="caution">
    <text evidence="1">The sequence shown here is derived from an EMBL/GenBank/DDBJ whole genome shotgun (WGS) entry which is preliminary data.</text>
</comment>
<keyword evidence="2" id="KW-1185">Reference proteome</keyword>
<protein>
    <submittedName>
        <fullName evidence="1">Uncharacterized protein</fullName>
    </submittedName>
</protein>
<name>A0ACB8VXJ1_9TELE</name>
<organism evidence="1 2">
    <name type="scientific">Scortum barcoo</name>
    <name type="common">barcoo grunter</name>
    <dbReference type="NCBI Taxonomy" id="214431"/>
    <lineage>
        <taxon>Eukaryota</taxon>
        <taxon>Metazoa</taxon>
        <taxon>Chordata</taxon>
        <taxon>Craniata</taxon>
        <taxon>Vertebrata</taxon>
        <taxon>Euteleostomi</taxon>
        <taxon>Actinopterygii</taxon>
        <taxon>Neopterygii</taxon>
        <taxon>Teleostei</taxon>
        <taxon>Neoteleostei</taxon>
        <taxon>Acanthomorphata</taxon>
        <taxon>Eupercaria</taxon>
        <taxon>Centrarchiformes</taxon>
        <taxon>Terapontoidei</taxon>
        <taxon>Terapontidae</taxon>
        <taxon>Scortum</taxon>
    </lineage>
</organism>